<organism evidence="6 7">
    <name type="scientific">Ferroglobus placidus (strain DSM 10642 / AEDII12DO)</name>
    <dbReference type="NCBI Taxonomy" id="589924"/>
    <lineage>
        <taxon>Archaea</taxon>
        <taxon>Methanobacteriati</taxon>
        <taxon>Methanobacteriota</taxon>
        <taxon>Archaeoglobi</taxon>
        <taxon>Archaeoglobales</taxon>
        <taxon>Archaeoglobaceae</taxon>
        <taxon>Ferroglobus</taxon>
    </lineage>
</organism>
<dbReference type="PANTHER" id="PTHR48075:SF5">
    <property type="entry name" value="3-HYDROXYBUTYRYL-COA DEHYDROGENASE"/>
    <property type="match status" value="1"/>
</dbReference>
<accession>D3S1I0</accession>
<dbReference type="PIRSF" id="PIRSF000105">
    <property type="entry name" value="HCDH"/>
    <property type="match status" value="1"/>
</dbReference>
<feature type="site" description="Important for catalytic activity" evidence="2">
    <location>
        <position position="140"/>
    </location>
</feature>
<evidence type="ECO:0000259" key="4">
    <source>
        <dbReference type="Pfam" id="PF00725"/>
    </source>
</evidence>
<dbReference type="SUPFAM" id="SSF51735">
    <property type="entry name" value="NAD(P)-binding Rossmann-fold domains"/>
    <property type="match status" value="1"/>
</dbReference>
<dbReference type="InterPro" id="IPR022694">
    <property type="entry name" value="3-OHacyl-CoA_DH"/>
</dbReference>
<feature type="domain" description="3-hydroxyacyl-CoA dehydrogenase NAD binding" evidence="5">
    <location>
        <begin position="6"/>
        <end position="183"/>
    </location>
</feature>
<reference evidence="7" key="1">
    <citation type="submission" date="2010-02" db="EMBL/GenBank/DDBJ databases">
        <title>Complete sequence of Ferroglobus placidus DSM 10642.</title>
        <authorList>
            <consortium name="US DOE Joint Genome Institute"/>
            <person name="Lucas S."/>
            <person name="Copeland A."/>
            <person name="Lapidus A."/>
            <person name="Cheng J.-F."/>
            <person name="Bruce D."/>
            <person name="Goodwin L."/>
            <person name="Pitluck S."/>
            <person name="Saunders E."/>
            <person name="Brettin T."/>
            <person name="Detter J.C."/>
            <person name="Han C."/>
            <person name="Tapia R."/>
            <person name="Larimer F."/>
            <person name="Land M."/>
            <person name="Hauser L."/>
            <person name="Kyrpides N."/>
            <person name="Ivanova N."/>
            <person name="Holmes D."/>
            <person name="Lovley D."/>
            <person name="Kyrpides N."/>
            <person name="Anderson I.J."/>
            <person name="Woyke T."/>
        </authorList>
    </citation>
    <scope>NUCLEOTIDE SEQUENCE [LARGE SCALE GENOMIC DNA]</scope>
    <source>
        <strain evidence="7">DSM 10642 / AEDII12DO</strain>
    </source>
</reference>
<name>D3S1I0_FERPA</name>
<feature type="binding site" evidence="3">
    <location>
        <position position="92"/>
    </location>
    <ligand>
        <name>NAD(+)</name>
        <dbReference type="ChEBI" id="CHEBI:57540"/>
    </ligand>
</feature>
<dbReference type="Gene3D" id="1.10.1040.10">
    <property type="entry name" value="N-(1-d-carboxylethyl)-l-norvaline Dehydrogenase, domain 2"/>
    <property type="match status" value="1"/>
</dbReference>
<dbReference type="GO" id="GO:0070403">
    <property type="term" value="F:NAD+ binding"/>
    <property type="evidence" value="ECO:0007669"/>
    <property type="project" value="InterPro"/>
</dbReference>
<dbReference type="InterPro" id="IPR006176">
    <property type="entry name" value="3-OHacyl-CoA_DH_NAD-bd"/>
</dbReference>
<dbReference type="OrthoDB" id="51300at2157"/>
<dbReference type="GO" id="GO:0006631">
    <property type="term" value="P:fatty acid metabolic process"/>
    <property type="evidence" value="ECO:0007669"/>
    <property type="project" value="InterPro"/>
</dbReference>
<evidence type="ECO:0000256" key="1">
    <source>
        <dbReference type="ARBA" id="ARBA00023002"/>
    </source>
</evidence>
<dbReference type="PaxDb" id="589924-Ferp_2322"/>
<evidence type="ECO:0000256" key="2">
    <source>
        <dbReference type="PIRSR" id="PIRSR000105-1"/>
    </source>
</evidence>
<feature type="binding site" evidence="3">
    <location>
        <position position="143"/>
    </location>
    <ligand>
        <name>NAD(+)</name>
        <dbReference type="ChEBI" id="CHEBI:57540"/>
    </ligand>
</feature>
<reference evidence="6 7" key="2">
    <citation type="journal article" date="2011" name="Stand. Genomic Sci.">
        <title>Complete genome sequence of Ferroglobus placidus AEDII12DO.</title>
        <authorList>
            <person name="Anderson I."/>
            <person name="Risso C."/>
            <person name="Holmes D."/>
            <person name="Lucas S."/>
            <person name="Copeland A."/>
            <person name="Lapidus A."/>
            <person name="Cheng J.F."/>
            <person name="Bruce D."/>
            <person name="Goodwin L."/>
            <person name="Pitluck S."/>
            <person name="Saunders E."/>
            <person name="Brettin T."/>
            <person name="Detter J.C."/>
            <person name="Han C."/>
            <person name="Tapia R."/>
            <person name="Larimer F."/>
            <person name="Land M."/>
            <person name="Hauser L."/>
            <person name="Woyke T."/>
            <person name="Lovley D."/>
            <person name="Kyrpides N."/>
            <person name="Ivanova N."/>
        </authorList>
    </citation>
    <scope>NUCLEOTIDE SEQUENCE [LARGE SCALE GENOMIC DNA]</scope>
    <source>
        <strain evidence="7">DSM 10642 / AEDII12DO</strain>
    </source>
</reference>
<feature type="binding site" evidence="3">
    <location>
        <position position="274"/>
    </location>
    <ligand>
        <name>NAD(+)</name>
        <dbReference type="ChEBI" id="CHEBI:57540"/>
    </ligand>
</feature>
<protein>
    <submittedName>
        <fullName evidence="6">3-hydroxybutyryl-CoA dehydrogenase</fullName>
        <ecNumber evidence="6">1.1.1.157</ecNumber>
    </submittedName>
</protein>
<dbReference type="EC" id="1.1.1.157" evidence="6"/>
<gene>
    <name evidence="6" type="ordered locus">Ferp_2322</name>
</gene>
<keyword evidence="7" id="KW-1185">Reference proteome</keyword>
<evidence type="ECO:0000313" key="6">
    <source>
        <dbReference type="EMBL" id="ADC66444.1"/>
    </source>
</evidence>
<dbReference type="KEGG" id="fpl:Ferp_2322"/>
<dbReference type="InterPro" id="IPR036291">
    <property type="entry name" value="NAD(P)-bd_dom_sf"/>
</dbReference>
<feature type="binding site" evidence="3">
    <location>
        <position position="119"/>
    </location>
    <ligand>
        <name>NAD(+)</name>
        <dbReference type="ChEBI" id="CHEBI:57540"/>
    </ligand>
</feature>
<feature type="binding site" evidence="3">
    <location>
        <position position="97"/>
    </location>
    <ligand>
        <name>NAD(+)</name>
        <dbReference type="ChEBI" id="CHEBI:57540"/>
    </ligand>
</feature>
<dbReference type="RefSeq" id="WP_012966781.1">
    <property type="nucleotide sequence ID" value="NC_013849.1"/>
</dbReference>
<dbReference type="STRING" id="589924.Ferp_2322"/>
<feature type="domain" description="3-hydroxyacyl-CoA dehydrogenase C-terminal" evidence="4">
    <location>
        <begin position="186"/>
        <end position="282"/>
    </location>
</feature>
<dbReference type="Proteomes" id="UP000002613">
    <property type="component" value="Chromosome"/>
</dbReference>
<dbReference type="PANTHER" id="PTHR48075">
    <property type="entry name" value="3-HYDROXYACYL-COA DEHYDROGENASE FAMILY PROTEIN"/>
    <property type="match status" value="1"/>
</dbReference>
<evidence type="ECO:0000313" key="7">
    <source>
        <dbReference type="Proteomes" id="UP000002613"/>
    </source>
</evidence>
<feature type="binding site" evidence="3">
    <location>
        <begin position="10"/>
        <end position="15"/>
    </location>
    <ligand>
        <name>NAD(+)</name>
        <dbReference type="ChEBI" id="CHEBI:57540"/>
    </ligand>
</feature>
<dbReference type="GeneID" id="8779862"/>
<feature type="binding site" evidence="3">
    <location>
        <position position="33"/>
    </location>
    <ligand>
        <name>NAD(+)</name>
        <dbReference type="ChEBI" id="CHEBI:57540"/>
    </ligand>
</feature>
<dbReference type="InterPro" id="IPR006108">
    <property type="entry name" value="3HC_DH_C"/>
</dbReference>
<dbReference type="InterPro" id="IPR008927">
    <property type="entry name" value="6-PGluconate_DH-like_C_sf"/>
</dbReference>
<dbReference type="FunFam" id="3.40.50.720:FF:000009">
    <property type="entry name" value="Fatty oxidation complex, alpha subunit"/>
    <property type="match status" value="1"/>
</dbReference>
<sequence>MDINEICVVGAGTMGHGIAQVAAMHGYDVVMVDIKQEIIDSAFEKIKASLNKLAEKGKFDANKIDDVLERIKGTTKLEDAKNSDFVIESVPEVMEIKQDVFRKLDEICHREAIFTSNTSALSITEMASVTKRKDKFAGMHWFNPPQIMKLIEVIKTIDTSEETLNTVVNLAKEFGKEVVICKDSVGFIVSRALQAFVTECIRILEEGVASAEDIDKAIKLGLNHPMGPFELLDFTNGIPVIFHAGEVMRKVYGERFTVPQTVRMLYYSGRHGRKSGRGFYDYTKGEKE</sequence>
<proteinExistence type="predicted"/>
<evidence type="ECO:0000259" key="5">
    <source>
        <dbReference type="Pfam" id="PF02737"/>
    </source>
</evidence>
<evidence type="ECO:0000256" key="3">
    <source>
        <dbReference type="PIRSR" id="PIRSR000105-2"/>
    </source>
</evidence>
<dbReference type="Pfam" id="PF00725">
    <property type="entry name" value="3HCDH"/>
    <property type="match status" value="1"/>
</dbReference>
<keyword evidence="3" id="KW-0520">NAD</keyword>
<dbReference type="eggNOG" id="arCOG00249">
    <property type="taxonomic scope" value="Archaea"/>
</dbReference>
<dbReference type="InterPro" id="IPR013328">
    <property type="entry name" value="6PGD_dom2"/>
</dbReference>
<dbReference type="AlphaFoldDB" id="D3S1I0"/>
<dbReference type="HOGENOM" id="CLU_009834_2_0_2"/>
<dbReference type="Gene3D" id="3.40.50.720">
    <property type="entry name" value="NAD(P)-binding Rossmann-like Domain"/>
    <property type="match status" value="1"/>
</dbReference>
<dbReference type="SUPFAM" id="SSF48179">
    <property type="entry name" value="6-phosphogluconate dehydrogenase C-terminal domain-like"/>
    <property type="match status" value="1"/>
</dbReference>
<dbReference type="Pfam" id="PF02737">
    <property type="entry name" value="3HCDH_N"/>
    <property type="match status" value="1"/>
</dbReference>
<dbReference type="GO" id="GO:0008691">
    <property type="term" value="F:3-hydroxybutyryl-CoA dehydrogenase activity"/>
    <property type="evidence" value="ECO:0007669"/>
    <property type="project" value="UniProtKB-EC"/>
</dbReference>
<keyword evidence="1 6" id="KW-0560">Oxidoreductase</keyword>
<dbReference type="EMBL" id="CP001899">
    <property type="protein sequence ID" value="ADC66444.1"/>
    <property type="molecule type" value="Genomic_DNA"/>
</dbReference>